<dbReference type="AlphaFoldDB" id="A0A0M6WMW3"/>
<reference evidence="12" key="1">
    <citation type="submission" date="2015-05" db="EMBL/GenBank/DDBJ databases">
        <authorList>
            <consortium name="Pathogen Informatics"/>
        </authorList>
    </citation>
    <scope>NUCLEOTIDE SEQUENCE [LARGE SCALE GENOMIC DNA]</scope>
    <source>
        <strain evidence="10 13">2789STDY5608863</strain>
        <strain evidence="12">M72</strain>
    </source>
</reference>
<keyword evidence="12" id="KW-1185">Reference proteome</keyword>
<keyword evidence="5" id="KW-0133">Cell shape</keyword>
<evidence type="ECO:0000313" key="9">
    <source>
        <dbReference type="EMBL" id="CRL38085.1"/>
    </source>
</evidence>
<proteinExistence type="inferred from homology"/>
<keyword evidence="4 8" id="KW-0812">Transmembrane</keyword>
<dbReference type="OrthoDB" id="9796616at2"/>
<dbReference type="GO" id="GO:0005886">
    <property type="term" value="C:plasma membrane"/>
    <property type="evidence" value="ECO:0007669"/>
    <property type="project" value="UniProtKB-SubCell"/>
</dbReference>
<reference evidence="9" key="2">
    <citation type="submission" date="2015-05" db="EMBL/GenBank/DDBJ databases">
        <authorList>
            <person name="Wang D.B."/>
            <person name="Wang M."/>
        </authorList>
    </citation>
    <scope>NUCLEOTIDE SEQUENCE [LARGE SCALE GENOMIC DNA]</scope>
    <source>
        <strain evidence="9">M72</strain>
    </source>
</reference>
<comment type="similarity">
    <text evidence="2">Belongs to the MreD family.</text>
</comment>
<dbReference type="Proteomes" id="UP000095495">
    <property type="component" value="Unassembled WGS sequence"/>
</dbReference>
<protein>
    <submittedName>
        <fullName evidence="10">Predicted membrane protein</fullName>
    </submittedName>
    <submittedName>
        <fullName evidence="9">Rod shape-determining protein MreD</fullName>
    </submittedName>
</protein>
<dbReference type="InterPro" id="IPR017225">
    <property type="entry name" value="Cell_shape_determin_MreD_prd"/>
</dbReference>
<reference evidence="11 14" key="3">
    <citation type="journal article" date="2019" name="Nat. Med.">
        <title>A library of human gut bacterial isolates paired with longitudinal multiomics data enables mechanistic microbiome research.</title>
        <authorList>
            <person name="Poyet M."/>
            <person name="Groussin M."/>
            <person name="Gibbons S.M."/>
            <person name="Avila-Pacheco J."/>
            <person name="Jiang X."/>
            <person name="Kearney S.M."/>
            <person name="Perrotta A.R."/>
            <person name="Berdy B."/>
            <person name="Zhao S."/>
            <person name="Lieberman T.D."/>
            <person name="Swanson P.K."/>
            <person name="Smith M."/>
            <person name="Roesemann S."/>
            <person name="Alexander J.E."/>
            <person name="Rich S.A."/>
            <person name="Livny J."/>
            <person name="Vlamakis H."/>
            <person name="Clish C."/>
            <person name="Bullock K."/>
            <person name="Deik A."/>
            <person name="Scott J."/>
            <person name="Pierce K.A."/>
            <person name="Xavier R.J."/>
            <person name="Alm E.J."/>
        </authorList>
    </citation>
    <scope>NUCLEOTIDE SEQUENCE [LARGE SCALE GENOMIC DNA]</scope>
    <source>
        <strain evidence="11 14">BIOML-A1</strain>
    </source>
</reference>
<comment type="subcellular location">
    <subcellularLocation>
        <location evidence="1">Cell membrane</location>
        <topology evidence="1">Multi-pass membrane protein</topology>
    </subcellularLocation>
</comment>
<evidence type="ECO:0000256" key="8">
    <source>
        <dbReference type="SAM" id="Phobius"/>
    </source>
</evidence>
<sequence>MRRKIVLFIIIAICFLLQTTVFRALTFANIGPNLLIIVVSSFGLMRGKKEGLWVGFFCGLLIDIFFGFYLGGYALLYMYIGYINGLFKKRFYPDDIKLPMILIGSSDIVNNLMIYIVMFFMRSRFSFWYYFTSVILPEFVYTMVITIFLYFILLKINQKLEEHEKRRAIKFEL</sequence>
<dbReference type="EMBL" id="WNAL01000001">
    <property type="protein sequence ID" value="MTR80155.1"/>
    <property type="molecule type" value="Genomic_DNA"/>
</dbReference>
<organism evidence="9 12">
    <name type="scientific">Roseburia faecis</name>
    <dbReference type="NCBI Taxonomy" id="301302"/>
    <lineage>
        <taxon>Bacteria</taxon>
        <taxon>Bacillati</taxon>
        <taxon>Bacillota</taxon>
        <taxon>Clostridia</taxon>
        <taxon>Lachnospirales</taxon>
        <taxon>Lachnospiraceae</taxon>
        <taxon>Roseburia</taxon>
    </lineage>
</organism>
<gene>
    <name evidence="11" type="primary">mreD</name>
    <name evidence="10" type="ORF">ERS852420_00606</name>
    <name evidence="11" type="ORF">GMD30_00220</name>
    <name evidence="9" type="ORF">M72_05741</name>
</gene>
<evidence type="ECO:0000256" key="4">
    <source>
        <dbReference type="ARBA" id="ARBA00022692"/>
    </source>
</evidence>
<evidence type="ECO:0000256" key="3">
    <source>
        <dbReference type="ARBA" id="ARBA00022475"/>
    </source>
</evidence>
<keyword evidence="7 8" id="KW-0472">Membrane</keyword>
<feature type="transmembrane region" description="Helical" evidence="8">
    <location>
        <begin position="127"/>
        <end position="153"/>
    </location>
</feature>
<dbReference type="STRING" id="301302.ERS852420_00606"/>
<dbReference type="PIRSF" id="PIRSF037497">
    <property type="entry name" value="MreD_Clostridium/Treponema_prd"/>
    <property type="match status" value="1"/>
</dbReference>
<keyword evidence="6 8" id="KW-1133">Transmembrane helix</keyword>
<dbReference type="EMBL" id="CYXV01000002">
    <property type="protein sequence ID" value="CUM77649.1"/>
    <property type="molecule type" value="Genomic_DNA"/>
</dbReference>
<dbReference type="NCBIfam" id="TIGR03426">
    <property type="entry name" value="shape_MreD"/>
    <property type="match status" value="1"/>
</dbReference>
<evidence type="ECO:0000313" key="13">
    <source>
        <dbReference type="Proteomes" id="UP000095495"/>
    </source>
</evidence>
<dbReference type="InterPro" id="IPR007227">
    <property type="entry name" value="Cell_shape_determining_MreD"/>
</dbReference>
<dbReference type="RefSeq" id="WP_055067827.1">
    <property type="nucleotide sequence ID" value="NZ_CP173697.1"/>
</dbReference>
<evidence type="ECO:0000313" key="10">
    <source>
        <dbReference type="EMBL" id="CUM77649.1"/>
    </source>
</evidence>
<dbReference type="Proteomes" id="UP000049979">
    <property type="component" value="Unassembled WGS sequence"/>
</dbReference>
<evidence type="ECO:0000256" key="2">
    <source>
        <dbReference type="ARBA" id="ARBA00007776"/>
    </source>
</evidence>
<evidence type="ECO:0000313" key="12">
    <source>
        <dbReference type="Proteomes" id="UP000049979"/>
    </source>
</evidence>
<dbReference type="Proteomes" id="UP000446657">
    <property type="component" value="Unassembled WGS sequence"/>
</dbReference>
<name>A0A0M6WMW3_9FIRM</name>
<evidence type="ECO:0000256" key="1">
    <source>
        <dbReference type="ARBA" id="ARBA00004651"/>
    </source>
</evidence>
<feature type="transmembrane region" description="Helical" evidence="8">
    <location>
        <begin position="52"/>
        <end position="80"/>
    </location>
</feature>
<evidence type="ECO:0000256" key="5">
    <source>
        <dbReference type="ARBA" id="ARBA00022960"/>
    </source>
</evidence>
<evidence type="ECO:0000313" key="14">
    <source>
        <dbReference type="Proteomes" id="UP000446657"/>
    </source>
</evidence>
<dbReference type="Pfam" id="PF04093">
    <property type="entry name" value="MreD"/>
    <property type="match status" value="1"/>
</dbReference>
<feature type="transmembrane region" description="Helical" evidence="8">
    <location>
        <begin position="101"/>
        <end position="121"/>
    </location>
</feature>
<dbReference type="EMBL" id="CVRR01000019">
    <property type="protein sequence ID" value="CRL38085.1"/>
    <property type="molecule type" value="Genomic_DNA"/>
</dbReference>
<evidence type="ECO:0000256" key="6">
    <source>
        <dbReference type="ARBA" id="ARBA00022989"/>
    </source>
</evidence>
<accession>A0A0M6WMW3</accession>
<evidence type="ECO:0000256" key="7">
    <source>
        <dbReference type="ARBA" id="ARBA00023136"/>
    </source>
</evidence>
<evidence type="ECO:0000313" key="11">
    <source>
        <dbReference type="EMBL" id="MTR80155.1"/>
    </source>
</evidence>
<dbReference type="GO" id="GO:0008360">
    <property type="term" value="P:regulation of cell shape"/>
    <property type="evidence" value="ECO:0007669"/>
    <property type="project" value="UniProtKB-KW"/>
</dbReference>
<keyword evidence="3" id="KW-1003">Cell membrane</keyword>